<dbReference type="GO" id="GO:0048038">
    <property type="term" value="F:quinone binding"/>
    <property type="evidence" value="ECO:0007669"/>
    <property type="project" value="InterPro"/>
</dbReference>
<dbReference type="EMBL" id="CAWUPB010001197">
    <property type="protein sequence ID" value="CAK7355775.1"/>
    <property type="molecule type" value="Genomic_DNA"/>
</dbReference>
<evidence type="ECO:0000313" key="2">
    <source>
        <dbReference type="EMBL" id="CAK7355775.1"/>
    </source>
</evidence>
<evidence type="ECO:0000259" key="1">
    <source>
        <dbReference type="Pfam" id="PF02727"/>
    </source>
</evidence>
<gene>
    <name evidence="2" type="ORF">DCAF_LOCUS26036</name>
</gene>
<dbReference type="Proteomes" id="UP001314170">
    <property type="component" value="Unassembled WGS sequence"/>
</dbReference>
<proteinExistence type="predicted"/>
<comment type="caution">
    <text evidence="2">The sequence shown here is derived from an EMBL/GenBank/DDBJ whole genome shotgun (WGS) entry which is preliminary data.</text>
</comment>
<dbReference type="InterPro" id="IPR015800">
    <property type="entry name" value="Cu_amine_oxidase_N2"/>
</dbReference>
<dbReference type="GO" id="GO:0005507">
    <property type="term" value="F:copper ion binding"/>
    <property type="evidence" value="ECO:0007669"/>
    <property type="project" value="InterPro"/>
</dbReference>
<dbReference type="SUPFAM" id="SSF54416">
    <property type="entry name" value="Amine oxidase N-terminal region"/>
    <property type="match status" value="1"/>
</dbReference>
<name>A0AAV1SP37_9ROSI</name>
<accession>A0AAV1SP37</accession>
<protein>
    <recommendedName>
        <fullName evidence="1">Copper amine oxidase N2-terminal domain-containing protein</fullName>
    </recommendedName>
</protein>
<dbReference type="InterPro" id="IPR016182">
    <property type="entry name" value="Cu_amine_oxidase_N-reg"/>
</dbReference>
<evidence type="ECO:0000313" key="3">
    <source>
        <dbReference type="Proteomes" id="UP001314170"/>
    </source>
</evidence>
<dbReference type="AlphaFoldDB" id="A0AAV1SP37"/>
<feature type="domain" description="Copper amine oxidase N2-terminal" evidence="1">
    <location>
        <begin position="92"/>
        <end position="175"/>
    </location>
</feature>
<dbReference type="GO" id="GO:0008131">
    <property type="term" value="F:primary methylamine oxidase activity"/>
    <property type="evidence" value="ECO:0007669"/>
    <property type="project" value="InterPro"/>
</dbReference>
<dbReference type="Pfam" id="PF02727">
    <property type="entry name" value="Cu_amine_oxidN2"/>
    <property type="match status" value="1"/>
</dbReference>
<organism evidence="2 3">
    <name type="scientific">Dovyalis caffra</name>
    <dbReference type="NCBI Taxonomy" id="77055"/>
    <lineage>
        <taxon>Eukaryota</taxon>
        <taxon>Viridiplantae</taxon>
        <taxon>Streptophyta</taxon>
        <taxon>Embryophyta</taxon>
        <taxon>Tracheophyta</taxon>
        <taxon>Spermatophyta</taxon>
        <taxon>Magnoliopsida</taxon>
        <taxon>eudicotyledons</taxon>
        <taxon>Gunneridae</taxon>
        <taxon>Pentapetalae</taxon>
        <taxon>rosids</taxon>
        <taxon>fabids</taxon>
        <taxon>Malpighiales</taxon>
        <taxon>Salicaceae</taxon>
        <taxon>Flacourtieae</taxon>
        <taxon>Dovyalis</taxon>
    </lineage>
</organism>
<sequence length="202" mass="21842">MTTKKNDGDVKDEAVSGGAVLGISESVFVEEISAGVSIPCYGVTDEVLISVSVPGVEMDSIGVFLPVCAHLGSALETQIHKPKDHVEDNPHHPLDPLTMQEVNNVRTIISTSPPFCLLFQLFTPYPLMNEPHKDLVLDWKEGDPLPPRKALVIAPLNGQSHVLSVDFDLGLVTSNEINHGSGYPMLTMDDISVAMQVALSYK</sequence>
<dbReference type="Gene3D" id="3.10.450.40">
    <property type="match status" value="1"/>
</dbReference>
<dbReference type="GO" id="GO:0009308">
    <property type="term" value="P:amine metabolic process"/>
    <property type="evidence" value="ECO:0007669"/>
    <property type="project" value="InterPro"/>
</dbReference>
<reference evidence="2 3" key="1">
    <citation type="submission" date="2024-01" db="EMBL/GenBank/DDBJ databases">
        <authorList>
            <person name="Waweru B."/>
        </authorList>
    </citation>
    <scope>NUCLEOTIDE SEQUENCE [LARGE SCALE GENOMIC DNA]</scope>
</reference>
<keyword evidence="3" id="KW-1185">Reference proteome</keyword>